<dbReference type="InterPro" id="IPR000515">
    <property type="entry name" value="MetI-like"/>
</dbReference>
<keyword evidence="8 9" id="KW-0472">Membrane</keyword>
<dbReference type="SUPFAM" id="SSF161098">
    <property type="entry name" value="MetI-like"/>
    <property type="match status" value="1"/>
</dbReference>
<dbReference type="GO" id="GO:0005886">
    <property type="term" value="C:plasma membrane"/>
    <property type="evidence" value="ECO:0007669"/>
    <property type="project" value="UniProtKB-SubCell"/>
</dbReference>
<comment type="subcellular location">
    <subcellularLocation>
        <location evidence="1">Cell inner membrane</location>
        <topology evidence="1">Multi-pass membrane protein</topology>
    </subcellularLocation>
    <subcellularLocation>
        <location evidence="9">Cell membrane</location>
        <topology evidence="9">Multi-pass membrane protein</topology>
    </subcellularLocation>
</comment>
<keyword evidence="6 9" id="KW-1133">Transmembrane helix</keyword>
<evidence type="ECO:0000256" key="9">
    <source>
        <dbReference type="RuleBase" id="RU363032"/>
    </source>
</evidence>
<keyword evidence="2 9" id="KW-0813">Transport</keyword>
<dbReference type="NCBIfam" id="TIGR01183">
    <property type="entry name" value="ntrB"/>
    <property type="match status" value="1"/>
</dbReference>
<dbReference type="FunFam" id="1.10.3720.10:FF:000003">
    <property type="entry name" value="Aliphatic sulfonate ABC transporter permease"/>
    <property type="match status" value="1"/>
</dbReference>
<sequence length="284" mass="30507">MANSSLTNSRSLGSKQQKSKPWFENQNIQALILFLLLLSGILIIWELGVQYQIFSPVMPPASRTISDFLGWISDPFYDNGPNDKGIGTHLFASLQRVLLGFLLGSAIAIPLGILIGLSDVASKAVDPFIQLLRPVSPLAWLPLGLGILKSSEGTALFVIAISSIWATLINTKFGVSNVSTDYLNVARTLGASRWRTICKVILPAAAPSIVSGLRISIGISWLVIVAAEMIVGGTGLGSFVWAEWNNLNVTSIITAIVVIGLAGVCLDRLLGLLHNWVSFGQRTQ</sequence>
<keyword evidence="7" id="KW-0406">Ion transport</keyword>
<dbReference type="GO" id="GO:0042918">
    <property type="term" value="P:alkanesulfonate transmembrane transport"/>
    <property type="evidence" value="ECO:0007669"/>
    <property type="project" value="UniProtKB-ARBA"/>
</dbReference>
<evidence type="ECO:0000256" key="5">
    <source>
        <dbReference type="ARBA" id="ARBA00022692"/>
    </source>
</evidence>
<dbReference type="Gene3D" id="1.10.3720.10">
    <property type="entry name" value="MetI-like"/>
    <property type="match status" value="1"/>
</dbReference>
<evidence type="ECO:0000256" key="8">
    <source>
        <dbReference type="ARBA" id="ARBA00023136"/>
    </source>
</evidence>
<dbReference type="Proteomes" id="UP000217895">
    <property type="component" value="Chromosome"/>
</dbReference>
<reference evidence="11 12" key="1">
    <citation type="submission" date="2017-06" db="EMBL/GenBank/DDBJ databases">
        <title>Genome sequencing of cyanobaciteial culture collection at National Institute for Environmental Studies (NIES).</title>
        <authorList>
            <person name="Hirose Y."/>
            <person name="Shimura Y."/>
            <person name="Fujisawa T."/>
            <person name="Nakamura Y."/>
            <person name="Kawachi M."/>
        </authorList>
    </citation>
    <scope>NUCLEOTIDE SEQUENCE [LARGE SCALE GENOMIC DNA]</scope>
    <source>
        <strain evidence="11 12">NIES-2135</strain>
    </source>
</reference>
<evidence type="ECO:0000256" key="4">
    <source>
        <dbReference type="ARBA" id="ARBA00022519"/>
    </source>
</evidence>
<dbReference type="CDD" id="cd06261">
    <property type="entry name" value="TM_PBP2"/>
    <property type="match status" value="1"/>
</dbReference>
<dbReference type="GO" id="GO:0015112">
    <property type="term" value="F:nitrate transmembrane transporter activity"/>
    <property type="evidence" value="ECO:0007669"/>
    <property type="project" value="InterPro"/>
</dbReference>
<dbReference type="EMBL" id="AP018203">
    <property type="protein sequence ID" value="BAY58338.1"/>
    <property type="molecule type" value="Genomic_DNA"/>
</dbReference>
<keyword evidence="3" id="KW-1003">Cell membrane</keyword>
<dbReference type="AlphaFoldDB" id="A0A1Z4JNW7"/>
<evidence type="ECO:0000256" key="6">
    <source>
        <dbReference type="ARBA" id="ARBA00022989"/>
    </source>
</evidence>
<organism evidence="11 12">
    <name type="scientific">Leptolyngbya boryana NIES-2135</name>
    <dbReference type="NCBI Taxonomy" id="1973484"/>
    <lineage>
        <taxon>Bacteria</taxon>
        <taxon>Bacillati</taxon>
        <taxon>Cyanobacteriota</taxon>
        <taxon>Cyanophyceae</taxon>
        <taxon>Leptolyngbyales</taxon>
        <taxon>Leptolyngbyaceae</taxon>
        <taxon>Leptolyngbya group</taxon>
        <taxon>Leptolyngbya</taxon>
    </lineage>
</organism>
<evidence type="ECO:0000313" key="12">
    <source>
        <dbReference type="Proteomes" id="UP000217895"/>
    </source>
</evidence>
<comment type="similarity">
    <text evidence="9">Belongs to the binding-protein-dependent transport system permease family.</text>
</comment>
<feature type="transmembrane region" description="Helical" evidence="9">
    <location>
        <begin position="138"/>
        <end position="166"/>
    </location>
</feature>
<dbReference type="PANTHER" id="PTHR30151:SF7">
    <property type="entry name" value="NITRATE IMPORT PERMEASE PROTEIN NRTB"/>
    <property type="match status" value="1"/>
</dbReference>
<feature type="transmembrane region" description="Helical" evidence="9">
    <location>
        <begin position="28"/>
        <end position="48"/>
    </location>
</feature>
<evidence type="ECO:0000256" key="3">
    <source>
        <dbReference type="ARBA" id="ARBA00022475"/>
    </source>
</evidence>
<feature type="transmembrane region" description="Helical" evidence="9">
    <location>
        <begin position="247"/>
        <end position="266"/>
    </location>
</feature>
<protein>
    <submittedName>
        <fullName evidence="11">Nitrate ABC transporter, permease protein</fullName>
    </submittedName>
</protein>
<keyword evidence="12" id="KW-1185">Reference proteome</keyword>
<feature type="transmembrane region" description="Helical" evidence="9">
    <location>
        <begin position="97"/>
        <end position="118"/>
    </location>
</feature>
<dbReference type="GO" id="GO:0006811">
    <property type="term" value="P:monoatomic ion transport"/>
    <property type="evidence" value="ECO:0007669"/>
    <property type="project" value="UniProtKB-KW"/>
</dbReference>
<dbReference type="InterPro" id="IPR035906">
    <property type="entry name" value="MetI-like_sf"/>
</dbReference>
<dbReference type="PANTHER" id="PTHR30151">
    <property type="entry name" value="ALKANE SULFONATE ABC TRANSPORTER-RELATED, MEMBRANE SUBUNIT"/>
    <property type="match status" value="1"/>
</dbReference>
<dbReference type="Pfam" id="PF00528">
    <property type="entry name" value="BPD_transp_1"/>
    <property type="match status" value="1"/>
</dbReference>
<keyword evidence="4" id="KW-0997">Cell inner membrane</keyword>
<dbReference type="InterPro" id="IPR005889">
    <property type="entry name" value="NtrB"/>
</dbReference>
<dbReference type="PROSITE" id="PS50928">
    <property type="entry name" value="ABC_TM1"/>
    <property type="match status" value="1"/>
</dbReference>
<name>A0A1Z4JNW7_LEPBY</name>
<evidence type="ECO:0000259" key="10">
    <source>
        <dbReference type="PROSITE" id="PS50928"/>
    </source>
</evidence>
<gene>
    <name evidence="11" type="ORF">NIES2135_52110</name>
</gene>
<evidence type="ECO:0000313" key="11">
    <source>
        <dbReference type="EMBL" id="BAY58338.1"/>
    </source>
</evidence>
<evidence type="ECO:0000256" key="2">
    <source>
        <dbReference type="ARBA" id="ARBA00022448"/>
    </source>
</evidence>
<evidence type="ECO:0000256" key="7">
    <source>
        <dbReference type="ARBA" id="ARBA00023065"/>
    </source>
</evidence>
<keyword evidence="5 9" id="KW-0812">Transmembrane</keyword>
<evidence type="ECO:0000256" key="1">
    <source>
        <dbReference type="ARBA" id="ARBA00004429"/>
    </source>
</evidence>
<proteinExistence type="inferred from homology"/>
<feature type="transmembrane region" description="Helical" evidence="9">
    <location>
        <begin position="219"/>
        <end position="241"/>
    </location>
</feature>
<accession>A0A1Z4JNW7</accession>
<feature type="domain" description="ABC transmembrane type-1" evidence="10">
    <location>
        <begin position="90"/>
        <end position="270"/>
    </location>
</feature>